<keyword evidence="6" id="KW-0472">Membrane</keyword>
<keyword evidence="7" id="KW-0998">Cell outer membrane</keyword>
<evidence type="ECO:0000313" key="9">
    <source>
        <dbReference type="Proteomes" id="UP000199513"/>
    </source>
</evidence>
<dbReference type="AlphaFoldDB" id="A0A1I2IAJ8"/>
<dbReference type="RefSeq" id="WP_091548258.1">
    <property type="nucleotide sequence ID" value="NZ_FONY01000029.1"/>
</dbReference>
<comment type="similarity">
    <text evidence="2">Belongs to the outer membrane factor (OMF) (TC 1.B.17) family.</text>
</comment>
<dbReference type="STRING" id="1003.SAMN04488541_102911"/>
<dbReference type="SUPFAM" id="SSF56954">
    <property type="entry name" value="Outer membrane efflux proteins (OEP)"/>
    <property type="match status" value="1"/>
</dbReference>
<dbReference type="Gene3D" id="1.20.1600.10">
    <property type="entry name" value="Outer membrane efflux proteins (OEP)"/>
    <property type="match status" value="1"/>
</dbReference>
<dbReference type="InterPro" id="IPR051906">
    <property type="entry name" value="TolC-like"/>
</dbReference>
<keyword evidence="5" id="KW-0812">Transmembrane</keyword>
<evidence type="ECO:0000256" key="2">
    <source>
        <dbReference type="ARBA" id="ARBA00007613"/>
    </source>
</evidence>
<proteinExistence type="inferred from homology"/>
<dbReference type="GO" id="GO:1990281">
    <property type="term" value="C:efflux pump complex"/>
    <property type="evidence" value="ECO:0007669"/>
    <property type="project" value="TreeGrafter"/>
</dbReference>
<protein>
    <submittedName>
        <fullName evidence="8">Outer membrane protein TolC</fullName>
    </submittedName>
</protein>
<dbReference type="OrthoDB" id="367883at2"/>
<accession>A0A1I2IAJ8</accession>
<name>A0A1I2IAJ8_9BACT</name>
<evidence type="ECO:0000313" key="8">
    <source>
        <dbReference type="EMBL" id="SFF37571.1"/>
    </source>
</evidence>
<keyword evidence="9" id="KW-1185">Reference proteome</keyword>
<dbReference type="GO" id="GO:0015288">
    <property type="term" value="F:porin activity"/>
    <property type="evidence" value="ECO:0007669"/>
    <property type="project" value="TreeGrafter"/>
</dbReference>
<evidence type="ECO:0000256" key="4">
    <source>
        <dbReference type="ARBA" id="ARBA00022452"/>
    </source>
</evidence>
<dbReference type="GO" id="GO:0015562">
    <property type="term" value="F:efflux transmembrane transporter activity"/>
    <property type="evidence" value="ECO:0007669"/>
    <property type="project" value="InterPro"/>
</dbReference>
<evidence type="ECO:0000256" key="5">
    <source>
        <dbReference type="ARBA" id="ARBA00022692"/>
    </source>
</evidence>
<comment type="subcellular location">
    <subcellularLocation>
        <location evidence="1">Cell outer membrane</location>
    </subcellularLocation>
</comment>
<evidence type="ECO:0000256" key="3">
    <source>
        <dbReference type="ARBA" id="ARBA00022448"/>
    </source>
</evidence>
<dbReference type="PANTHER" id="PTHR30026:SF20">
    <property type="entry name" value="OUTER MEMBRANE PROTEIN TOLC"/>
    <property type="match status" value="1"/>
</dbReference>
<dbReference type="Proteomes" id="UP000199513">
    <property type="component" value="Unassembled WGS sequence"/>
</dbReference>
<sequence>MRTQFIHRQVSMPYPNPAERRTAQRRGFLSEKIKPSFKSLILYITILQVLLLTKPFQLLAQTPILEAYIKEGLQNNQALKQQRFLLEKNLYALREANTLFMPTVNFNTTYTSATGGRRINLPVGDLVNPVYQTLNQLTQSDRFPQISNVNEQLMPHDFYDARFRFAVPLVNAEIYYNKKIKQEQLTMQQAEINVYKRELVKDIKTAYFKFLQASEAVKIYQNALNLLKESQRINESLVKNGMATSTVLARSQSEISKIEAQIMEAQNNQQNAVAYLNFLLNKPLESQIQIDTTFNTIKTQIPENINAEMGNREELQKIKAGINANQQVLNLNKTFWIPKLGTAVDLGSQGFHWQFNDQTRYALLGISLDWNLFASGRNKLKIKQAEMDLNALNAQYEQVDNQLHLQVKTTVNNYRSALEIYQSTQFQVESAQKYFNDTFKRYKQGQASQIEYLDARNNLTSAQLQQSIALYNVWIKLAEVERVKAGYVLVE</sequence>
<keyword evidence="4" id="KW-1134">Transmembrane beta strand</keyword>
<gene>
    <name evidence="8" type="ORF">SAMN04488541_102911</name>
</gene>
<dbReference type="GO" id="GO:0009279">
    <property type="term" value="C:cell outer membrane"/>
    <property type="evidence" value="ECO:0007669"/>
    <property type="project" value="UniProtKB-SubCell"/>
</dbReference>
<evidence type="ECO:0000256" key="1">
    <source>
        <dbReference type="ARBA" id="ARBA00004442"/>
    </source>
</evidence>
<keyword evidence="3" id="KW-0813">Transport</keyword>
<evidence type="ECO:0000256" key="7">
    <source>
        <dbReference type="ARBA" id="ARBA00023237"/>
    </source>
</evidence>
<organism evidence="8 9">
    <name type="scientific">Thermoflexibacter ruber</name>
    <dbReference type="NCBI Taxonomy" id="1003"/>
    <lineage>
        <taxon>Bacteria</taxon>
        <taxon>Pseudomonadati</taxon>
        <taxon>Bacteroidota</taxon>
        <taxon>Cytophagia</taxon>
        <taxon>Cytophagales</taxon>
        <taxon>Thermoflexibacteraceae</taxon>
        <taxon>Thermoflexibacter</taxon>
    </lineage>
</organism>
<dbReference type="PANTHER" id="PTHR30026">
    <property type="entry name" value="OUTER MEMBRANE PROTEIN TOLC"/>
    <property type="match status" value="1"/>
</dbReference>
<evidence type="ECO:0000256" key="6">
    <source>
        <dbReference type="ARBA" id="ARBA00023136"/>
    </source>
</evidence>
<dbReference type="EMBL" id="FONY01000029">
    <property type="protein sequence ID" value="SFF37571.1"/>
    <property type="molecule type" value="Genomic_DNA"/>
</dbReference>
<dbReference type="InterPro" id="IPR003423">
    <property type="entry name" value="OMP_efflux"/>
</dbReference>
<dbReference type="Pfam" id="PF02321">
    <property type="entry name" value="OEP"/>
    <property type="match status" value="2"/>
</dbReference>
<reference evidence="9" key="1">
    <citation type="submission" date="2016-10" db="EMBL/GenBank/DDBJ databases">
        <authorList>
            <person name="Varghese N."/>
            <person name="Submissions S."/>
        </authorList>
    </citation>
    <scope>NUCLEOTIDE SEQUENCE [LARGE SCALE GENOMIC DNA]</scope>
    <source>
        <strain>GEY</strain>
        <strain evidence="9">DSM 9560</strain>
    </source>
</reference>